<dbReference type="VEuPathDB" id="FungiDB:PV10_07074"/>
<dbReference type="OrthoDB" id="5957391at2759"/>
<organism evidence="10 11">
    <name type="scientific">Exophiala mesophila</name>
    <name type="common">Black yeast-like fungus</name>
    <dbReference type="NCBI Taxonomy" id="212818"/>
    <lineage>
        <taxon>Eukaryota</taxon>
        <taxon>Fungi</taxon>
        <taxon>Dikarya</taxon>
        <taxon>Ascomycota</taxon>
        <taxon>Pezizomycotina</taxon>
        <taxon>Eurotiomycetes</taxon>
        <taxon>Chaetothyriomycetidae</taxon>
        <taxon>Chaetothyriales</taxon>
        <taxon>Herpotrichiellaceae</taxon>
        <taxon>Exophiala</taxon>
    </lineage>
</organism>
<dbReference type="UniPathway" id="UPA00031">
    <property type="reaction ID" value="UER00013"/>
</dbReference>
<keyword evidence="4 8" id="KW-0028">Amino-acid biosynthesis</keyword>
<evidence type="ECO:0000256" key="1">
    <source>
        <dbReference type="ARBA" id="ARBA00004970"/>
    </source>
</evidence>
<reference evidence="10 11" key="1">
    <citation type="submission" date="2017-03" db="EMBL/GenBank/DDBJ databases">
        <title>Genomes of endolithic fungi from Antarctica.</title>
        <authorList>
            <person name="Coleine C."/>
            <person name="Masonjones S."/>
            <person name="Stajich J.E."/>
        </authorList>
    </citation>
    <scope>NUCLEOTIDE SEQUENCE [LARGE SCALE GENOMIC DNA]</scope>
    <source>
        <strain evidence="10 11">CCFEE 6314</strain>
    </source>
</reference>
<evidence type="ECO:0000259" key="9">
    <source>
        <dbReference type="Pfam" id="PF02811"/>
    </source>
</evidence>
<comment type="caution">
    <text evidence="10">The sequence shown here is derived from an EMBL/GenBank/DDBJ whole genome shotgun (WGS) entry which is preliminary data.</text>
</comment>
<comment type="pathway">
    <text evidence="1 8">Amino-acid biosynthesis; L-histidine biosynthesis; L-histidine from 5-phospho-alpha-D-ribose 1-diphosphate: step 8/9.</text>
</comment>
<dbReference type="PANTHER" id="PTHR21039">
    <property type="entry name" value="HISTIDINOL PHOSPHATASE-RELATED"/>
    <property type="match status" value="1"/>
</dbReference>
<dbReference type="Proteomes" id="UP000288859">
    <property type="component" value="Unassembled WGS sequence"/>
</dbReference>
<dbReference type="GO" id="GO:0005737">
    <property type="term" value="C:cytoplasm"/>
    <property type="evidence" value="ECO:0007669"/>
    <property type="project" value="TreeGrafter"/>
</dbReference>
<gene>
    <name evidence="10" type="ORF">B0A52_10377</name>
</gene>
<protein>
    <recommendedName>
        <fullName evidence="3 8">Histidinol-phosphatase</fullName>
        <shortName evidence="8">HolPase</shortName>
        <ecNumber evidence="3 8">3.1.3.15</ecNumber>
    </recommendedName>
</protein>
<dbReference type="SUPFAM" id="SSF89550">
    <property type="entry name" value="PHP domain-like"/>
    <property type="match status" value="1"/>
</dbReference>
<dbReference type="AlphaFoldDB" id="A0A438MR78"/>
<dbReference type="Gene3D" id="3.20.20.140">
    <property type="entry name" value="Metal-dependent hydrolases"/>
    <property type="match status" value="1"/>
</dbReference>
<dbReference type="Pfam" id="PF02811">
    <property type="entry name" value="PHP"/>
    <property type="match status" value="1"/>
</dbReference>
<keyword evidence="6 8" id="KW-0368">Histidine biosynthesis</keyword>
<dbReference type="EMBL" id="NAJM01000081">
    <property type="protein sequence ID" value="RVX65771.1"/>
    <property type="molecule type" value="Genomic_DNA"/>
</dbReference>
<dbReference type="InterPro" id="IPR004013">
    <property type="entry name" value="PHP_dom"/>
</dbReference>
<dbReference type="EC" id="3.1.3.15" evidence="3 8"/>
<comment type="similarity">
    <text evidence="2 8">Belongs to the PHP hydrolase family. HisK subfamily.</text>
</comment>
<evidence type="ECO:0000256" key="3">
    <source>
        <dbReference type="ARBA" id="ARBA00013085"/>
    </source>
</evidence>
<sequence>MSKLDTDSLSPYFRAHVRGDWRNGSAWLSYTGKLILSFLSGVIKAKVVGSIYKAFVPTSSGFRKSIPALLEPSEVEKLSMWTARHAGHSGQFCPGHAQDSLESIIQAAISKKMQMLALTEHMPRHEIDRYPEELSAGTTLEAMTENERAYVSEATLLRDKYRGQIELAVGFESDWIRPESVQLIDQSISTHAYDLFVGSVHHVHTIPIDYDRAMYEDARQQAGGTDEKLFESYFDAQLDMLQATKPPVVGHFDLIRLKSDCPNPSFPQFPGVWQRIARNLDFIASYGGILELNFAAVRKGLLEPYPVSDICQAASKRNLRFCLSDDSHGIDHLAHSYDHVLPFLRKNSIRSLMVLGSNADGGNYGDRRFPTLEAREVDVDILEKHPFFQHA</sequence>
<dbReference type="InterPro" id="IPR010140">
    <property type="entry name" value="Histidinol_P_phosphatase_HisJ"/>
</dbReference>
<evidence type="ECO:0000256" key="2">
    <source>
        <dbReference type="ARBA" id="ARBA00009152"/>
    </source>
</evidence>
<dbReference type="FunFam" id="3.20.20.140:FF:000059">
    <property type="entry name" value="Histidinol-phosphatase"/>
    <property type="match status" value="1"/>
</dbReference>
<dbReference type="InterPro" id="IPR016195">
    <property type="entry name" value="Pol/histidinol_Pase-like"/>
</dbReference>
<dbReference type="NCBIfam" id="TIGR01856">
    <property type="entry name" value="hisJ_fam"/>
    <property type="match status" value="1"/>
</dbReference>
<feature type="domain" description="PHP" evidence="9">
    <location>
        <begin position="88"/>
        <end position="293"/>
    </location>
</feature>
<evidence type="ECO:0000256" key="7">
    <source>
        <dbReference type="ARBA" id="ARBA00049158"/>
    </source>
</evidence>
<dbReference type="CDD" id="cd12110">
    <property type="entry name" value="PHP_HisPPase_Hisj_like"/>
    <property type="match status" value="1"/>
</dbReference>
<evidence type="ECO:0000256" key="8">
    <source>
        <dbReference type="RuleBase" id="RU366003"/>
    </source>
</evidence>
<evidence type="ECO:0000256" key="5">
    <source>
        <dbReference type="ARBA" id="ARBA00022801"/>
    </source>
</evidence>
<dbReference type="GO" id="GO:0000105">
    <property type="term" value="P:L-histidine biosynthetic process"/>
    <property type="evidence" value="ECO:0007669"/>
    <property type="project" value="UniProtKB-UniRule"/>
</dbReference>
<evidence type="ECO:0000256" key="6">
    <source>
        <dbReference type="ARBA" id="ARBA00023102"/>
    </source>
</evidence>
<evidence type="ECO:0000256" key="4">
    <source>
        <dbReference type="ARBA" id="ARBA00022605"/>
    </source>
</evidence>
<evidence type="ECO:0000313" key="11">
    <source>
        <dbReference type="Proteomes" id="UP000288859"/>
    </source>
</evidence>
<keyword evidence="5 8" id="KW-0378">Hydrolase</keyword>
<comment type="catalytic activity">
    <reaction evidence="7 8">
        <text>L-histidinol phosphate + H2O = L-histidinol + phosphate</text>
        <dbReference type="Rhea" id="RHEA:14465"/>
        <dbReference type="ChEBI" id="CHEBI:15377"/>
        <dbReference type="ChEBI" id="CHEBI:43474"/>
        <dbReference type="ChEBI" id="CHEBI:57699"/>
        <dbReference type="ChEBI" id="CHEBI:57980"/>
        <dbReference type="EC" id="3.1.3.15"/>
    </reaction>
</comment>
<dbReference type="PANTHER" id="PTHR21039:SF0">
    <property type="entry name" value="HISTIDINOL-PHOSPHATASE"/>
    <property type="match status" value="1"/>
</dbReference>
<evidence type="ECO:0000313" key="10">
    <source>
        <dbReference type="EMBL" id="RVX65771.1"/>
    </source>
</evidence>
<accession>A0A438MR78</accession>
<dbReference type="GO" id="GO:0004401">
    <property type="term" value="F:histidinol-phosphatase activity"/>
    <property type="evidence" value="ECO:0007669"/>
    <property type="project" value="UniProtKB-UniRule"/>
</dbReference>
<name>A0A438MR78_EXOME</name>
<proteinExistence type="inferred from homology"/>